<dbReference type="Proteomes" id="UP000619078">
    <property type="component" value="Unassembled WGS sequence"/>
</dbReference>
<reference evidence="1" key="1">
    <citation type="submission" date="2020-09" db="EMBL/GenBank/DDBJ databases">
        <title>Novel species of Mucilaginibacter isolated from a glacier on the Tibetan Plateau.</title>
        <authorList>
            <person name="Liu Q."/>
            <person name="Xin Y.-H."/>
        </authorList>
    </citation>
    <scope>NUCLEOTIDE SEQUENCE</scope>
    <source>
        <strain evidence="1">ZB1P21</strain>
    </source>
</reference>
<keyword evidence="2" id="KW-1185">Reference proteome</keyword>
<protein>
    <submittedName>
        <fullName evidence="1">DUF3095 domain-containing protein</fullName>
    </submittedName>
</protein>
<dbReference type="RefSeq" id="WP_191162578.1">
    <property type="nucleotide sequence ID" value="NZ_JACWMX010000003.1"/>
</dbReference>
<gene>
    <name evidence="1" type="ORF">IDJ76_08075</name>
</gene>
<evidence type="ECO:0000313" key="1">
    <source>
        <dbReference type="EMBL" id="MBD1393051.1"/>
    </source>
</evidence>
<proteinExistence type="predicted"/>
<dbReference type="InterPro" id="IPR021445">
    <property type="entry name" value="DUF3095"/>
</dbReference>
<sequence length="381" mass="42307">MSSTNDQFYARLPVHQIPLSNLLTSAKLFANIPADWHVIITDIIGSTKAVQTGRHEDINLMATGSIVTVMNIAYALHVTAPFFFGGDGATFIVPPSIIDKVMQALALYKESTMANFKLELRIGTVPVKEIYANGNELHIARFCAGKSFSIPVLLGNGLNYAEKLVKGNNYLLAPLPAQTEALDLTGMQCRWDRIPPPENKEEIVTLLVIAGQGVRQSEAFKKVIIKIDEFYGSPQKRQPISIPKLKLKTTFNKIGAEIRARMGKIKVFEFVKTWVLTFLGPLYFRTTHGKNYLENLVEMSDTLVIDGKINTVISGTAKQRIALQRALDVFEARGEIIYGLHVSKESVMSCYVRDMVDDHIHFVDGSEGGYTQAAMMLKAKL</sequence>
<dbReference type="EMBL" id="JACWMX010000003">
    <property type="protein sequence ID" value="MBD1393051.1"/>
    <property type="molecule type" value="Genomic_DNA"/>
</dbReference>
<dbReference type="Pfam" id="PF11294">
    <property type="entry name" value="DUF3095"/>
    <property type="match status" value="1"/>
</dbReference>
<comment type="caution">
    <text evidence="1">The sequence shown here is derived from an EMBL/GenBank/DDBJ whole genome shotgun (WGS) entry which is preliminary data.</text>
</comment>
<accession>A0A926NKS3</accession>
<organism evidence="1 2">
    <name type="scientific">Mucilaginibacter glaciei</name>
    <dbReference type="NCBI Taxonomy" id="2772109"/>
    <lineage>
        <taxon>Bacteria</taxon>
        <taxon>Pseudomonadati</taxon>
        <taxon>Bacteroidota</taxon>
        <taxon>Sphingobacteriia</taxon>
        <taxon>Sphingobacteriales</taxon>
        <taxon>Sphingobacteriaceae</taxon>
        <taxon>Mucilaginibacter</taxon>
    </lineage>
</organism>
<name>A0A926NKS3_9SPHI</name>
<dbReference type="AlphaFoldDB" id="A0A926NKS3"/>
<evidence type="ECO:0000313" key="2">
    <source>
        <dbReference type="Proteomes" id="UP000619078"/>
    </source>
</evidence>